<dbReference type="GO" id="GO:0043130">
    <property type="term" value="F:ubiquitin binding"/>
    <property type="evidence" value="ECO:0007669"/>
    <property type="project" value="TreeGrafter"/>
</dbReference>
<feature type="region of interest" description="Disordered" evidence="1">
    <location>
        <begin position="85"/>
        <end position="109"/>
    </location>
</feature>
<dbReference type="SUPFAM" id="SSF54236">
    <property type="entry name" value="Ubiquitin-like"/>
    <property type="match status" value="3"/>
</dbReference>
<dbReference type="Proteomes" id="UP001515500">
    <property type="component" value="Chromosome 19"/>
</dbReference>
<dbReference type="GO" id="GO:0043161">
    <property type="term" value="P:proteasome-mediated ubiquitin-dependent protein catabolic process"/>
    <property type="evidence" value="ECO:0007669"/>
    <property type="project" value="TreeGrafter"/>
</dbReference>
<dbReference type="GO" id="GO:0005829">
    <property type="term" value="C:cytosol"/>
    <property type="evidence" value="ECO:0007669"/>
    <property type="project" value="TreeGrafter"/>
</dbReference>
<feature type="domain" description="Ubiquitin-like" evidence="2">
    <location>
        <begin position="117"/>
        <end position="191"/>
    </location>
</feature>
<gene>
    <name evidence="4" type="primary">LOC120283993</name>
</gene>
<dbReference type="GO" id="GO:0031593">
    <property type="term" value="F:polyubiquitin modification-dependent protein binding"/>
    <property type="evidence" value="ECO:0007669"/>
    <property type="project" value="TreeGrafter"/>
</dbReference>
<dbReference type="PROSITE" id="PS50053">
    <property type="entry name" value="UBIQUITIN_2"/>
    <property type="match status" value="3"/>
</dbReference>
<dbReference type="AlphaFoldDB" id="A0AB40D3F3"/>
<evidence type="ECO:0000256" key="1">
    <source>
        <dbReference type="SAM" id="MobiDB-lite"/>
    </source>
</evidence>
<evidence type="ECO:0000313" key="4">
    <source>
        <dbReference type="RefSeq" id="XP_039146753.1"/>
    </source>
</evidence>
<dbReference type="SMART" id="SM00213">
    <property type="entry name" value="UBQ"/>
    <property type="match status" value="3"/>
</dbReference>
<reference evidence="4" key="1">
    <citation type="submission" date="2025-08" db="UniProtKB">
        <authorList>
            <consortium name="RefSeq"/>
        </authorList>
    </citation>
    <scope>IDENTIFICATION</scope>
</reference>
<dbReference type="InterPro" id="IPR029071">
    <property type="entry name" value="Ubiquitin-like_domsf"/>
</dbReference>
<feature type="domain" description="Ubiquitin-like" evidence="2">
    <location>
        <begin position="204"/>
        <end position="283"/>
    </location>
</feature>
<dbReference type="Gene3D" id="3.10.20.90">
    <property type="entry name" value="Phosphatidylinositol 3-kinase Catalytic Subunit, Chain A, domain 1"/>
    <property type="match status" value="3"/>
</dbReference>
<feature type="compositionally biased region" description="Acidic residues" evidence="1">
    <location>
        <begin position="90"/>
        <end position="100"/>
    </location>
</feature>
<feature type="domain" description="Ubiquitin-like" evidence="2">
    <location>
        <begin position="1"/>
        <end position="72"/>
    </location>
</feature>
<sequence length="285" mass="32134">MDVLIKRRKDGNRFKMEIGFFDTVLEIKEKIQKYHGIPVPKQSLFIRGAAMADDRDTEHYELVEGSKIDLVVIDQDEEEKQEIVMVGGGTDDDDHDEDGEGENKKKKKKQKGIRFKIKVSVPAMRRWITMDVDGGETVAQLKEMIGIEGLAVGRMALMVGGVEMQDPQRMLRDYGVVEGTEVSVVVRSAAGVTAAAVVGKRITVMVLVKGVTKKVGVEVNVMESVRELRKELERLERLQRLVLPTEGYFFIYKQEVMEEERSFRWHGVKNNDTIEVFNGSVTGGS</sequence>
<name>A0AB40D3F3_DIOCR</name>
<evidence type="ECO:0000259" key="2">
    <source>
        <dbReference type="PROSITE" id="PS50053"/>
    </source>
</evidence>
<dbReference type="GO" id="GO:0005654">
    <property type="term" value="C:nucleoplasm"/>
    <property type="evidence" value="ECO:0007669"/>
    <property type="project" value="TreeGrafter"/>
</dbReference>
<dbReference type="GeneID" id="120283993"/>
<proteinExistence type="predicted"/>
<dbReference type="CDD" id="cd17039">
    <property type="entry name" value="Ubl_ubiquitin_like"/>
    <property type="match status" value="2"/>
</dbReference>
<dbReference type="InterPro" id="IPR000626">
    <property type="entry name" value="Ubiquitin-like_dom"/>
</dbReference>
<dbReference type="GO" id="GO:0070628">
    <property type="term" value="F:proteasome binding"/>
    <property type="evidence" value="ECO:0007669"/>
    <property type="project" value="TreeGrafter"/>
</dbReference>
<organism evidence="3 4">
    <name type="scientific">Dioscorea cayennensis subsp. rotundata</name>
    <name type="common">White Guinea yam</name>
    <name type="synonym">Dioscorea rotundata</name>
    <dbReference type="NCBI Taxonomy" id="55577"/>
    <lineage>
        <taxon>Eukaryota</taxon>
        <taxon>Viridiplantae</taxon>
        <taxon>Streptophyta</taxon>
        <taxon>Embryophyta</taxon>
        <taxon>Tracheophyta</taxon>
        <taxon>Spermatophyta</taxon>
        <taxon>Magnoliopsida</taxon>
        <taxon>Liliopsida</taxon>
        <taxon>Dioscoreales</taxon>
        <taxon>Dioscoreaceae</taxon>
        <taxon>Dioscorea</taxon>
    </lineage>
</organism>
<evidence type="ECO:0000313" key="3">
    <source>
        <dbReference type="Proteomes" id="UP001515500"/>
    </source>
</evidence>
<protein>
    <submittedName>
        <fullName evidence="4">Ubiquitin domain-containing protein 7SL RNA2-like</fullName>
    </submittedName>
</protein>
<dbReference type="PANTHER" id="PTHR10621">
    <property type="entry name" value="UV EXCISION REPAIR PROTEIN RAD23"/>
    <property type="match status" value="1"/>
</dbReference>
<accession>A0AB40D3F3</accession>
<dbReference type="PANTHER" id="PTHR10621:SF38">
    <property type="entry name" value="UBIQUITIN DOMAIN-CONTAINING PROTEIN 7SL RNA1-RELATED"/>
    <property type="match status" value="1"/>
</dbReference>
<keyword evidence="3" id="KW-1185">Reference proteome</keyword>
<dbReference type="Pfam" id="PF00240">
    <property type="entry name" value="ubiquitin"/>
    <property type="match status" value="2"/>
</dbReference>
<dbReference type="RefSeq" id="XP_039146753.1">
    <property type="nucleotide sequence ID" value="XM_039290819.1"/>
</dbReference>